<proteinExistence type="inferred from homology"/>
<evidence type="ECO:0000256" key="6">
    <source>
        <dbReference type="RuleBase" id="RU000477"/>
    </source>
</evidence>
<reference evidence="8" key="1">
    <citation type="submission" date="2023-08" db="EMBL/GenBank/DDBJ databases">
        <authorList>
            <person name="Messyasz A."/>
            <person name="Mannisto M.K."/>
            <person name="Kerkhof L.J."/>
            <person name="Haggblom M."/>
        </authorList>
    </citation>
    <scope>NUCLEOTIDE SEQUENCE</scope>
    <source>
        <strain evidence="8">M8UP23</strain>
    </source>
</reference>
<gene>
    <name evidence="8" type="ORF">RBB75_00010</name>
</gene>
<keyword evidence="5 7" id="KW-0472">Membrane</keyword>
<evidence type="ECO:0000256" key="4">
    <source>
        <dbReference type="ARBA" id="ARBA00022989"/>
    </source>
</evidence>
<evidence type="ECO:0000256" key="1">
    <source>
        <dbReference type="ARBA" id="ARBA00004141"/>
    </source>
</evidence>
<comment type="similarity">
    <text evidence="6">Belongs to the MIP/aquaporin (TC 1.A.8) family.</text>
</comment>
<evidence type="ECO:0000256" key="5">
    <source>
        <dbReference type="ARBA" id="ARBA00023136"/>
    </source>
</evidence>
<dbReference type="PANTHER" id="PTHR45724:SF13">
    <property type="entry name" value="AQUAPORIN NIP1-1-RELATED"/>
    <property type="match status" value="1"/>
</dbReference>
<dbReference type="Gene3D" id="1.20.1080.10">
    <property type="entry name" value="Glycerol uptake facilitator protein"/>
    <property type="match status" value="1"/>
</dbReference>
<dbReference type="PANTHER" id="PTHR45724">
    <property type="entry name" value="AQUAPORIN NIP2-1"/>
    <property type="match status" value="1"/>
</dbReference>
<comment type="subcellular location">
    <subcellularLocation>
        <location evidence="1">Membrane</location>
        <topology evidence="1">Multi-pass membrane protein</topology>
    </subcellularLocation>
</comment>
<reference evidence="8" key="2">
    <citation type="journal article" date="2024" name="Environ. Microbiol.">
        <title>Genome analysis and description of Tunturibacter gen. nov. expands the diversity of Terriglobia in tundra soils.</title>
        <authorList>
            <person name="Messyasz A."/>
            <person name="Mannisto M.K."/>
            <person name="Kerkhof L.J."/>
            <person name="Haggblom M.M."/>
        </authorList>
    </citation>
    <scope>NUCLEOTIDE SEQUENCE</scope>
    <source>
        <strain evidence="8">M8UP23</strain>
    </source>
</reference>
<dbReference type="EMBL" id="CP132932">
    <property type="protein sequence ID" value="XCB28775.1"/>
    <property type="molecule type" value="Genomic_DNA"/>
</dbReference>
<protein>
    <submittedName>
        <fullName evidence="8">Aquaporin</fullName>
    </submittedName>
</protein>
<dbReference type="KEGG" id="temp:RBB75_00010"/>
<evidence type="ECO:0000313" key="8">
    <source>
        <dbReference type="EMBL" id="XCB28775.1"/>
    </source>
</evidence>
<feature type="transmembrane region" description="Helical" evidence="7">
    <location>
        <begin position="175"/>
        <end position="196"/>
    </location>
</feature>
<evidence type="ECO:0000256" key="7">
    <source>
        <dbReference type="SAM" id="Phobius"/>
    </source>
</evidence>
<feature type="transmembrane region" description="Helical" evidence="7">
    <location>
        <begin position="134"/>
        <end position="155"/>
    </location>
</feature>
<organism evidence="8">
    <name type="scientific">Tunturiibacter empetritectus</name>
    <dbReference type="NCBI Taxonomy" id="3069691"/>
    <lineage>
        <taxon>Bacteria</taxon>
        <taxon>Pseudomonadati</taxon>
        <taxon>Acidobacteriota</taxon>
        <taxon>Terriglobia</taxon>
        <taxon>Terriglobales</taxon>
        <taxon>Acidobacteriaceae</taxon>
        <taxon>Tunturiibacter</taxon>
    </lineage>
</organism>
<sequence length="308" mass="33705">MGFSSEWTPIHSREEARAIVENQSATYPIRELSPSATLADAIALHWPEYLFEGLELGAFMLSACAFGTLLFYSESPIVTWLPSAVLRLVLMGIAMGGTAIAIILSPMGRRSGAHFNPVVSFTFFCLGKMHRLDALLYIASQFLGGAFGVVIARILLGPQLASPSVRYVVTVPGQYGVPLAFLAEFFMGLLTMTVVLQSSNRQRLSRITWLLVGLLVATYVIAFSPVSGFSLNPARTISSALFAGVWTAMWLYFTAPLLGMLLAALLYVFFFGSQAVFCAKIYHDLHSPCPFRCRFQRLAQPEPSASHS</sequence>
<accession>A0AAU7ZIA9</accession>
<keyword evidence="3 6" id="KW-0812">Transmembrane</keyword>
<feature type="transmembrane region" description="Helical" evidence="7">
    <location>
        <begin position="84"/>
        <end position="105"/>
    </location>
</feature>
<dbReference type="InterPro" id="IPR023271">
    <property type="entry name" value="Aquaporin-like"/>
</dbReference>
<dbReference type="SUPFAM" id="SSF81338">
    <property type="entry name" value="Aquaporin-like"/>
    <property type="match status" value="1"/>
</dbReference>
<feature type="transmembrane region" description="Helical" evidence="7">
    <location>
        <begin position="249"/>
        <end position="270"/>
    </location>
</feature>
<dbReference type="InterPro" id="IPR034294">
    <property type="entry name" value="Aquaporin_transptr"/>
</dbReference>
<evidence type="ECO:0000256" key="2">
    <source>
        <dbReference type="ARBA" id="ARBA00022448"/>
    </source>
</evidence>
<keyword evidence="4 7" id="KW-1133">Transmembrane helix</keyword>
<dbReference type="GO" id="GO:0016020">
    <property type="term" value="C:membrane"/>
    <property type="evidence" value="ECO:0007669"/>
    <property type="project" value="UniProtKB-SubCell"/>
</dbReference>
<dbReference type="GO" id="GO:0015267">
    <property type="term" value="F:channel activity"/>
    <property type="evidence" value="ECO:0007669"/>
    <property type="project" value="InterPro"/>
</dbReference>
<dbReference type="PRINTS" id="PR00783">
    <property type="entry name" value="MINTRINSICP"/>
</dbReference>
<feature type="transmembrane region" description="Helical" evidence="7">
    <location>
        <begin position="54"/>
        <end position="72"/>
    </location>
</feature>
<dbReference type="InterPro" id="IPR000425">
    <property type="entry name" value="MIP"/>
</dbReference>
<evidence type="ECO:0000256" key="3">
    <source>
        <dbReference type="ARBA" id="ARBA00022692"/>
    </source>
</evidence>
<dbReference type="Pfam" id="PF00230">
    <property type="entry name" value="MIP"/>
    <property type="match status" value="1"/>
</dbReference>
<keyword evidence="2 6" id="KW-0813">Transport</keyword>
<dbReference type="RefSeq" id="WP_353070425.1">
    <property type="nucleotide sequence ID" value="NZ_CP132932.1"/>
</dbReference>
<feature type="transmembrane region" description="Helical" evidence="7">
    <location>
        <begin position="208"/>
        <end position="229"/>
    </location>
</feature>
<dbReference type="AlphaFoldDB" id="A0AAU7ZIA9"/>
<name>A0AAU7ZIA9_9BACT</name>